<accession>A0ABR7IVA9</accession>
<sequence>MIHLIVGNTGSGKTTYCNQLKAQNKGIIFSIDTWNKTLFMPDKKETDGLDWFLERIDRAEAMIQNLMLQLENSGTDAILDLGLSKLSHREKFRKFALDNGIEFQLHYLDVSKEIRWQRVQNRNQEKGSSFEFEVSESDFNFMEAWFEVPTSDELQEAILIS</sequence>
<dbReference type="RefSeq" id="WP_166124903.1">
    <property type="nucleotide sequence ID" value="NZ_JAANOQ010000001.1"/>
</dbReference>
<reference evidence="1 2" key="1">
    <citation type="submission" date="2020-08" db="EMBL/GenBank/DDBJ databases">
        <title>Description of novel Flavobacterium F-408 isolate.</title>
        <authorList>
            <person name="Saticioglu I.B."/>
            <person name="Duman M."/>
            <person name="Altun S."/>
        </authorList>
    </citation>
    <scope>NUCLEOTIDE SEQUENCE [LARGE SCALE GENOMIC DNA]</scope>
    <source>
        <strain evidence="1 2">F-408</strain>
    </source>
</reference>
<evidence type="ECO:0000313" key="1">
    <source>
        <dbReference type="EMBL" id="MBC5833663.1"/>
    </source>
</evidence>
<dbReference type="CDD" id="cd02019">
    <property type="entry name" value="NK"/>
    <property type="match status" value="1"/>
</dbReference>
<dbReference type="InterPro" id="IPR027417">
    <property type="entry name" value="P-loop_NTPase"/>
</dbReference>
<evidence type="ECO:0000313" key="2">
    <source>
        <dbReference type="Proteomes" id="UP000605990"/>
    </source>
</evidence>
<keyword evidence="1" id="KW-0547">Nucleotide-binding</keyword>
<proteinExistence type="predicted"/>
<comment type="caution">
    <text evidence="1">The sequence shown here is derived from an EMBL/GenBank/DDBJ whole genome shotgun (WGS) entry which is preliminary data.</text>
</comment>
<dbReference type="GO" id="GO:0005524">
    <property type="term" value="F:ATP binding"/>
    <property type="evidence" value="ECO:0007669"/>
    <property type="project" value="UniProtKB-KW"/>
</dbReference>
<name>A0ABR7IVA9_9FLAO</name>
<dbReference type="EMBL" id="JACRUN010000001">
    <property type="protein sequence ID" value="MBC5833663.1"/>
    <property type="molecule type" value="Genomic_DNA"/>
</dbReference>
<organism evidence="1 2">
    <name type="scientific">Flavobacterium bernardetii</name>
    <dbReference type="NCBI Taxonomy" id="2813823"/>
    <lineage>
        <taxon>Bacteria</taxon>
        <taxon>Pseudomonadati</taxon>
        <taxon>Bacteroidota</taxon>
        <taxon>Flavobacteriia</taxon>
        <taxon>Flavobacteriales</taxon>
        <taxon>Flavobacteriaceae</taxon>
        <taxon>Flavobacterium</taxon>
    </lineage>
</organism>
<dbReference type="Proteomes" id="UP000605990">
    <property type="component" value="Unassembled WGS sequence"/>
</dbReference>
<dbReference type="SUPFAM" id="SSF52540">
    <property type="entry name" value="P-loop containing nucleoside triphosphate hydrolases"/>
    <property type="match status" value="1"/>
</dbReference>
<keyword evidence="2" id="KW-1185">Reference proteome</keyword>
<protein>
    <submittedName>
        <fullName evidence="1">ATP-binding protein</fullName>
    </submittedName>
</protein>
<dbReference type="Gene3D" id="3.40.50.300">
    <property type="entry name" value="P-loop containing nucleotide triphosphate hydrolases"/>
    <property type="match status" value="1"/>
</dbReference>
<gene>
    <name evidence="1" type="ORF">H8R27_02070</name>
</gene>
<keyword evidence="1" id="KW-0067">ATP-binding</keyword>
<dbReference type="Pfam" id="PF13671">
    <property type="entry name" value="AAA_33"/>
    <property type="match status" value="1"/>
</dbReference>